<evidence type="ECO:0000313" key="2">
    <source>
        <dbReference type="Proteomes" id="UP001172778"/>
    </source>
</evidence>
<reference evidence="1" key="1">
    <citation type="submission" date="2023-03" db="EMBL/GenBank/DDBJ databases">
        <title>Chitinimonas shenzhenensis gen. nov., sp. nov., a novel member of family Burkholderiaceae isolated from activated sludge collected in Shen Zhen, China.</title>
        <authorList>
            <person name="Wang X."/>
        </authorList>
    </citation>
    <scope>NUCLEOTIDE SEQUENCE</scope>
    <source>
        <strain evidence="1">DQS-5</strain>
    </source>
</reference>
<organism evidence="1 2">
    <name type="scientific">Parachitinimonas caeni</name>
    <dbReference type="NCBI Taxonomy" id="3031301"/>
    <lineage>
        <taxon>Bacteria</taxon>
        <taxon>Pseudomonadati</taxon>
        <taxon>Pseudomonadota</taxon>
        <taxon>Betaproteobacteria</taxon>
        <taxon>Neisseriales</taxon>
        <taxon>Chitinibacteraceae</taxon>
        <taxon>Parachitinimonas</taxon>
    </lineage>
</organism>
<name>A0ABT7DZ07_9NEIS</name>
<dbReference type="EMBL" id="JARRAF010000017">
    <property type="protein sequence ID" value="MDK2125302.1"/>
    <property type="molecule type" value="Genomic_DNA"/>
</dbReference>
<keyword evidence="2" id="KW-1185">Reference proteome</keyword>
<accession>A0ABT7DZ07</accession>
<gene>
    <name evidence="1" type="ORF">PZA18_14695</name>
</gene>
<dbReference type="Proteomes" id="UP001172778">
    <property type="component" value="Unassembled WGS sequence"/>
</dbReference>
<dbReference type="RefSeq" id="WP_284101614.1">
    <property type="nucleotide sequence ID" value="NZ_JARRAF010000017.1"/>
</dbReference>
<comment type="caution">
    <text evidence="1">The sequence shown here is derived from an EMBL/GenBank/DDBJ whole genome shotgun (WGS) entry which is preliminary data.</text>
</comment>
<evidence type="ECO:0000313" key="1">
    <source>
        <dbReference type="EMBL" id="MDK2125302.1"/>
    </source>
</evidence>
<protein>
    <submittedName>
        <fullName evidence="1">Uncharacterized protein</fullName>
    </submittedName>
</protein>
<proteinExistence type="predicted"/>
<sequence length="61" mass="6566">MNLKIDITKQRKQLKLKTGRGSAGKLCGLALLLLSPALVSCNQHVNAEASRNSSHQPSPQN</sequence>